<dbReference type="HOGENOM" id="CLU_3283440_0_0_11"/>
<dbReference type="EMBL" id="AWSC01000020">
    <property type="protein sequence ID" value="ERH17269.1"/>
    <property type="molecule type" value="Genomic_DNA"/>
</dbReference>
<dbReference type="Proteomes" id="UP000016481">
    <property type="component" value="Unassembled WGS sequence"/>
</dbReference>
<comment type="caution">
    <text evidence="1">The sequence shown here is derived from an EMBL/GenBank/DDBJ whole genome shotgun (WGS) entry which is preliminary data.</text>
</comment>
<reference evidence="1 2" key="1">
    <citation type="submission" date="2013-08" db="EMBL/GenBank/DDBJ databases">
        <authorList>
            <person name="Weinstock G."/>
            <person name="Sodergren E."/>
            <person name="Wylie T."/>
            <person name="Fulton L."/>
            <person name="Fulton R."/>
            <person name="Fronick C."/>
            <person name="O'Laughlin M."/>
            <person name="Godfrey J."/>
            <person name="Miner T."/>
            <person name="Herter B."/>
            <person name="Appelbaum E."/>
            <person name="Cordes M."/>
            <person name="Lek S."/>
            <person name="Wollam A."/>
            <person name="Pepin K.H."/>
            <person name="Palsikar V.B."/>
            <person name="Mitreva M."/>
            <person name="Wilson R.K."/>
        </authorList>
    </citation>
    <scope>NUCLEOTIDE SEQUENCE [LARGE SCALE GENOMIC DNA]</scope>
    <source>
        <strain evidence="1 2">F0530</strain>
    </source>
</reference>
<gene>
    <name evidence="1" type="ORF">HMPREF1978_00666</name>
</gene>
<sequence>MDLHPPPLFMRELSFSAQRWPWLRLAEHKPAHWRAGLSPG</sequence>
<protein>
    <submittedName>
        <fullName evidence="1">Uncharacterized protein</fullName>
    </submittedName>
</protein>
<proteinExistence type="predicted"/>
<evidence type="ECO:0000313" key="2">
    <source>
        <dbReference type="Proteomes" id="UP000016481"/>
    </source>
</evidence>
<evidence type="ECO:0000313" key="1">
    <source>
        <dbReference type="EMBL" id="ERH17269.1"/>
    </source>
</evidence>
<dbReference type="AlphaFoldDB" id="U1Q532"/>
<organism evidence="1 2">
    <name type="scientific">Actinomyces graevenitzii F0530</name>
    <dbReference type="NCBI Taxonomy" id="1321817"/>
    <lineage>
        <taxon>Bacteria</taxon>
        <taxon>Bacillati</taxon>
        <taxon>Actinomycetota</taxon>
        <taxon>Actinomycetes</taxon>
        <taxon>Actinomycetales</taxon>
        <taxon>Actinomycetaceae</taxon>
        <taxon>Actinomyces</taxon>
    </lineage>
</organism>
<name>U1Q532_9ACTO</name>
<accession>U1Q532</accession>